<dbReference type="InterPro" id="IPR039975">
    <property type="entry name" value="IFT52"/>
</dbReference>
<sequence>MKRVIALLISLLFLSNPVVAFDIFGDNIPPLVVEEDLIQGTILEPIIVHEGSPYSVEVLVADNSGIEKVSLLYKVNNGNWQEVQMKKESLLGGLEDLLNIFNVLPMTYSRYKGQIPSQQAGSEVWYKIIATDKSGNSFESVPRYYIVDNPQGKKVLIVDPSYPSWYGKSLVPWMQELLNNIEENYPLKSPIRARIQELLENMTLAKEYEGYLFPKHYWSVLAKDYQLKIITKFDFEQITSFEPKVVILSNIWLNPWELSLDEQNNLIRYLREHNGGLIVTHGSLHDSIIYESPEKQVEVGVPKHVGNLSVLYVNANLPQALLESKNLCDIVEAKKETLATVLGFKLAPLIEQAKKTLADGLYMAGQVEVATVVGSMPLFPVYAPFSGKLEVREAHPILSGLLTEFKIKIPSAYEKIGQNGYTLFGWQFVLPSEILYRSRERWRSIKSESQEFLNKLSEYQKRIIGKSSLKYQERALNGELIDSISKLQFGEKDFTIEILGNKKTIPAPKEILEKGRILKLAGELGLARAVAVSDDGRAGIVVRDEPYLECGIRTVYFSFEVEAGEDENSHKLLKNAVEWASSFEYKPALRSVVILANDIDWQLKGKTLAESLQKVGFQVIHVYAKDFDKYKTERLIIILGGPKAYDGVGEVVQEVLDEKEQEFVIEGKQRIFVKANVWTKPQLVIVIAGEDRYLTAGKIIEYLDSLDIDYYQLLYQLLNIPQIGTSGGENIISNQTMGKSRTIKVLIDASHNQYFNDQRLTGLINKIKEELGWSVDVNYQPITSSVLSNYNVLIIPNPKSDISNEEAQAIKEWIKNGGGLLIAGDWYKYVYYRSLNKVTEEFGIKFNDDELIDDEHNTGESYYPLIGEFNLEHPTTRFLSEDHQLYYCGDTLDISGSAVWLIRGYESSYAVSDAGVVSKGKGSKPIVAAAVEVGNGRVVAYGSSMALSDEQNGAYIKTNWPFIKGVLLWLAKKS</sequence>
<dbReference type="PaxDb" id="523849-OCC_07983"/>
<organism evidence="2 3">
    <name type="scientific">Thermococcus litoralis (strain ATCC 51850 / DSM 5473 / JCM 8560 / NS-C)</name>
    <dbReference type="NCBI Taxonomy" id="523849"/>
    <lineage>
        <taxon>Archaea</taxon>
        <taxon>Methanobacteriati</taxon>
        <taxon>Methanobacteriota</taxon>
        <taxon>Thermococci</taxon>
        <taxon>Thermococcales</taxon>
        <taxon>Thermococcaceae</taxon>
        <taxon>Thermococcus</taxon>
    </lineage>
</organism>
<dbReference type="HOGENOM" id="CLU_304769_0_0_2"/>
<evidence type="ECO:0000259" key="1">
    <source>
        <dbReference type="Pfam" id="PF23355"/>
    </source>
</evidence>
<proteinExistence type="predicted"/>
<keyword evidence="3" id="KW-1185">Reference proteome</keyword>
<protein>
    <recommendedName>
        <fullName evidence="1">IFT52 GIFT domain-containing protein</fullName>
    </recommendedName>
</protein>
<dbReference type="Proteomes" id="UP000015502">
    <property type="component" value="Chromosome"/>
</dbReference>
<dbReference type="SUPFAM" id="SSF52317">
    <property type="entry name" value="Class I glutamine amidotransferase-like"/>
    <property type="match status" value="1"/>
</dbReference>
<dbReference type="EMBL" id="CP006670">
    <property type="protein sequence ID" value="EHR79390.1"/>
    <property type="molecule type" value="Genomic_DNA"/>
</dbReference>
<dbReference type="InterPro" id="IPR055458">
    <property type="entry name" value="IFT52_GIFT"/>
</dbReference>
<accession>H3ZKY9</accession>
<evidence type="ECO:0000313" key="3">
    <source>
        <dbReference type="Proteomes" id="UP000015502"/>
    </source>
</evidence>
<dbReference type="AlphaFoldDB" id="H3ZKY9"/>
<dbReference type="InterPro" id="IPR029062">
    <property type="entry name" value="Class_I_gatase-like"/>
</dbReference>
<evidence type="ECO:0000313" key="2">
    <source>
        <dbReference type="EMBL" id="EHR79390.1"/>
    </source>
</evidence>
<dbReference type="OrthoDB" id="101209at2157"/>
<name>H3ZKY9_THELN</name>
<feature type="domain" description="IFT52 GIFT" evidence="1">
    <location>
        <begin position="745"/>
        <end position="852"/>
    </location>
</feature>
<dbReference type="KEGG" id="tlt:OCC_07983"/>
<dbReference type="PANTHER" id="PTHR12969:SF7">
    <property type="entry name" value="INTRAFLAGELLAR TRANSPORT PROTEIN 52 HOMOLOG"/>
    <property type="match status" value="1"/>
</dbReference>
<gene>
    <name evidence="2" type="ORF">OCC_07983</name>
</gene>
<reference evidence="2 3" key="1">
    <citation type="journal article" date="2012" name="J. Bacteriol.">
        <title>Genome sequence of the model hyperthermophilic archaeon Thermococcus litoralis NS-C.</title>
        <authorList>
            <person name="Gardner A.F."/>
            <person name="Kumar S."/>
            <person name="Perler F.B."/>
        </authorList>
    </citation>
    <scope>NUCLEOTIDE SEQUENCE [LARGE SCALE GENOMIC DNA]</scope>
    <source>
        <strain evidence="3">ATCC 51850 / DSM 5473 / JCM 8560 / NS-C</strain>
    </source>
</reference>
<dbReference type="Pfam" id="PF23355">
    <property type="entry name" value="IFT52_GIFT"/>
    <property type="match status" value="1"/>
</dbReference>
<dbReference type="GeneID" id="16550324"/>
<dbReference type="Gene3D" id="3.40.50.880">
    <property type="match status" value="1"/>
</dbReference>
<dbReference type="RefSeq" id="WP_004066914.1">
    <property type="nucleotide sequence ID" value="NC_022084.1"/>
</dbReference>
<dbReference type="PANTHER" id="PTHR12969">
    <property type="entry name" value="NGD5/OSM-6/IFT52"/>
    <property type="match status" value="1"/>
</dbReference>
<dbReference type="STRING" id="523849.OCC_07983"/>